<dbReference type="InterPro" id="IPR009348">
    <property type="entry name" value="NPR2-like"/>
</dbReference>
<feature type="compositionally biased region" description="Gly residues" evidence="2">
    <location>
        <begin position="172"/>
        <end position="181"/>
    </location>
</feature>
<reference evidence="3" key="1">
    <citation type="submission" date="2022-03" db="EMBL/GenBank/DDBJ databases">
        <authorList>
            <person name="Legras J.-L."/>
            <person name="Devillers H."/>
            <person name="Grondin C."/>
        </authorList>
    </citation>
    <scope>NUCLEOTIDE SEQUENCE</scope>
    <source>
        <strain evidence="3">CLIB 1423</strain>
    </source>
</reference>
<dbReference type="GO" id="GO:1990130">
    <property type="term" value="C:GATOR1 complex"/>
    <property type="evidence" value="ECO:0007669"/>
    <property type="project" value="TreeGrafter"/>
</dbReference>
<dbReference type="PANTHER" id="PTHR12991:SF10">
    <property type="entry name" value="GATOR COMPLEX PROTEIN NPRL2"/>
    <property type="match status" value="1"/>
</dbReference>
<keyword evidence="4" id="KW-1185">Reference proteome</keyword>
<accession>A0A9P0VZI5</accession>
<organism evidence="3 4">
    <name type="scientific">[Candida] railenensis</name>
    <dbReference type="NCBI Taxonomy" id="45579"/>
    <lineage>
        <taxon>Eukaryota</taxon>
        <taxon>Fungi</taxon>
        <taxon>Dikarya</taxon>
        <taxon>Ascomycota</taxon>
        <taxon>Saccharomycotina</taxon>
        <taxon>Pichiomycetes</taxon>
        <taxon>Debaryomycetaceae</taxon>
        <taxon>Kurtzmaniella</taxon>
    </lineage>
</organism>
<feature type="compositionally biased region" description="Low complexity" evidence="2">
    <location>
        <begin position="399"/>
        <end position="417"/>
    </location>
</feature>
<feature type="compositionally biased region" description="Polar residues" evidence="2">
    <location>
        <begin position="423"/>
        <end position="438"/>
    </location>
</feature>
<sequence>MESNDGFVPILAIFYAVFHPTEGTKIVHQVPEGSISSNSSSSTFSTNPLFNFDTVKNYVIPKPQLCDRLITFKIDRYRVLGYPVNIQNSDYSRNSFNFNFCFVFPYDCDTTPYELCIRRTGKMFRVLEEQSFMLSKLDKKLVYFKEMRLPSSVQEGTKDYSQQAAGTATSGEGSGNGESSGVGSGVIDDIRGMNGIEELGIASMLDTELDLNFINTPGHTKTKKISLSSIESLIQQIFQDLNNYSECCIPLDSANSVDIKLFPILPPPINIKAFQVPLATVNLEQLVDVNWDPTMLKILPFINGLNSIRKISQLADSDYMLTKQCIQHLMHYKCIEIIDIFQFSNIYAPTNHIGNFLRLKRLAAECQAYVITDSDQLSRLPLDFQLNSGTSTAGGGGTTSNSVKGNTPSGNSPSSSKMGLSVSPLTRSSYFQPSNSAGKRTLGGEPGTPKTPQKSITVPSKANLFYLYRSLNQGQTIKEWYTQHRKLLNNIDIRRFINFGVLHGLIYRVHSYPILNKSIESSSDELNELMKNLRTDRVASVSSYATSDGGSNITGKYVKNSVNEANLKTGKSSRKVSFNYNVEKSNRNLLKDIIESDNSDDDNENAFSESDDEDLSTINGQPIGSSVNEMEQSDLHREYLILLKLLRGYQHLDSICTELQKPRSEVQVMLENLGSFSIINS</sequence>
<gene>
    <name evidence="3" type="ORF">CLIB1423_11S02894</name>
</gene>
<dbReference type="EMBL" id="CAKXYY010000011">
    <property type="protein sequence ID" value="CAH2353577.1"/>
    <property type="molecule type" value="Genomic_DNA"/>
</dbReference>
<dbReference type="GO" id="GO:0010508">
    <property type="term" value="P:positive regulation of autophagy"/>
    <property type="evidence" value="ECO:0007669"/>
    <property type="project" value="TreeGrafter"/>
</dbReference>
<proteinExistence type="inferred from homology"/>
<dbReference type="GO" id="GO:0005096">
    <property type="term" value="F:GTPase activator activity"/>
    <property type="evidence" value="ECO:0007669"/>
    <property type="project" value="TreeGrafter"/>
</dbReference>
<dbReference type="OrthoDB" id="338854at2759"/>
<feature type="region of interest" description="Disordered" evidence="2">
    <location>
        <begin position="154"/>
        <end position="181"/>
    </location>
</feature>
<name>A0A9P0VZI5_9ASCO</name>
<evidence type="ECO:0000313" key="3">
    <source>
        <dbReference type="EMBL" id="CAH2353577.1"/>
    </source>
</evidence>
<feature type="region of interest" description="Disordered" evidence="2">
    <location>
        <begin position="391"/>
        <end position="456"/>
    </location>
</feature>
<comment type="caution">
    <text evidence="3">The sequence shown here is derived from an EMBL/GenBank/DDBJ whole genome shotgun (WGS) entry which is preliminary data.</text>
</comment>
<evidence type="ECO:0000256" key="2">
    <source>
        <dbReference type="SAM" id="MobiDB-lite"/>
    </source>
</evidence>
<dbReference type="GO" id="GO:0005774">
    <property type="term" value="C:vacuolar membrane"/>
    <property type="evidence" value="ECO:0007669"/>
    <property type="project" value="TreeGrafter"/>
</dbReference>
<dbReference type="GO" id="GO:1904262">
    <property type="term" value="P:negative regulation of TORC1 signaling"/>
    <property type="evidence" value="ECO:0007669"/>
    <property type="project" value="TreeGrafter"/>
</dbReference>
<feature type="compositionally biased region" description="Acidic residues" evidence="2">
    <location>
        <begin position="595"/>
        <end position="615"/>
    </location>
</feature>
<protein>
    <submittedName>
        <fullName evidence="3">Nitrogen permease regulator 2</fullName>
    </submittedName>
</protein>
<feature type="region of interest" description="Disordered" evidence="2">
    <location>
        <begin position="595"/>
        <end position="627"/>
    </location>
</feature>
<dbReference type="Proteomes" id="UP000837801">
    <property type="component" value="Unassembled WGS sequence"/>
</dbReference>
<feature type="compositionally biased region" description="Polar residues" evidence="2">
    <location>
        <begin position="616"/>
        <end position="627"/>
    </location>
</feature>
<evidence type="ECO:0000256" key="1">
    <source>
        <dbReference type="ARBA" id="ARBA00008433"/>
    </source>
</evidence>
<dbReference type="PANTHER" id="PTHR12991">
    <property type="entry name" value="NITROGEN PERMEASE REGULATOR 2/TUMOR SUPPRESSOR CANDIDATE 4"/>
    <property type="match status" value="1"/>
</dbReference>
<dbReference type="Pfam" id="PF06218">
    <property type="entry name" value="NPR2"/>
    <property type="match status" value="1"/>
</dbReference>
<evidence type="ECO:0000313" key="4">
    <source>
        <dbReference type="Proteomes" id="UP000837801"/>
    </source>
</evidence>
<feature type="compositionally biased region" description="Polar residues" evidence="2">
    <location>
        <begin position="154"/>
        <end position="164"/>
    </location>
</feature>
<dbReference type="AlphaFoldDB" id="A0A9P0VZI5"/>
<comment type="similarity">
    <text evidence="1">Belongs to the NPR2 family.</text>
</comment>